<gene>
    <name evidence="3" type="ORF">CLV98_103186</name>
</gene>
<organism evidence="3 4">
    <name type="scientific">Dyadobacter jejuensis</name>
    <dbReference type="NCBI Taxonomy" id="1082580"/>
    <lineage>
        <taxon>Bacteria</taxon>
        <taxon>Pseudomonadati</taxon>
        <taxon>Bacteroidota</taxon>
        <taxon>Cytophagia</taxon>
        <taxon>Cytophagales</taxon>
        <taxon>Spirosomataceae</taxon>
        <taxon>Dyadobacter</taxon>
    </lineage>
</organism>
<feature type="signal peptide" evidence="1">
    <location>
        <begin position="1"/>
        <end position="32"/>
    </location>
</feature>
<dbReference type="CDD" id="cd09620">
    <property type="entry name" value="CBM9_like_3"/>
    <property type="match status" value="1"/>
</dbReference>
<dbReference type="GO" id="GO:0004553">
    <property type="term" value="F:hydrolase activity, hydrolyzing O-glycosyl compounds"/>
    <property type="evidence" value="ECO:0007669"/>
    <property type="project" value="InterPro"/>
</dbReference>
<comment type="caution">
    <text evidence="3">The sequence shown here is derived from an EMBL/GenBank/DDBJ whole genome shotgun (WGS) entry which is preliminary data.</text>
</comment>
<dbReference type="Proteomes" id="UP000245880">
    <property type="component" value="Unassembled WGS sequence"/>
</dbReference>
<evidence type="ECO:0000259" key="2">
    <source>
        <dbReference type="Pfam" id="PF16011"/>
    </source>
</evidence>
<protein>
    <submittedName>
        <fullName evidence="3">Cellulose/xylan binding protein with CBM9 domain</fullName>
    </submittedName>
</protein>
<dbReference type="Gene3D" id="2.60.40.1190">
    <property type="match status" value="1"/>
</dbReference>
<dbReference type="SUPFAM" id="SSF49344">
    <property type="entry name" value="CBD9-like"/>
    <property type="match status" value="1"/>
</dbReference>
<feature type="chain" id="PRO_5016448407" evidence="1">
    <location>
        <begin position="33"/>
        <end position="254"/>
    </location>
</feature>
<accession>A0A316ANC9</accession>
<dbReference type="Pfam" id="PF16011">
    <property type="entry name" value="CBM9_2"/>
    <property type="match status" value="1"/>
</dbReference>
<dbReference type="EMBL" id="QGDT01000003">
    <property type="protein sequence ID" value="PWJ58819.1"/>
    <property type="molecule type" value="Genomic_DNA"/>
</dbReference>
<keyword evidence="1" id="KW-0732">Signal</keyword>
<feature type="domain" description="Carbohydrate-binding" evidence="2">
    <location>
        <begin position="84"/>
        <end position="253"/>
    </location>
</feature>
<evidence type="ECO:0000313" key="4">
    <source>
        <dbReference type="Proteomes" id="UP000245880"/>
    </source>
</evidence>
<proteinExistence type="predicted"/>
<dbReference type="InterPro" id="IPR010502">
    <property type="entry name" value="Carb-bd_dom_fam9"/>
</dbReference>
<dbReference type="AlphaFoldDB" id="A0A316ANC9"/>
<evidence type="ECO:0000256" key="1">
    <source>
        <dbReference type="SAM" id="SignalP"/>
    </source>
</evidence>
<sequence>MNIIKILKSGNCCLALLILLTLTPQIAPKAMAQGTVSEMLVKRTANFGIDGLGTSDLWNQTTWTTMLPQNGPYKGTSIKGRNTRVKMMYSETGIYCLFSCEDSLLTASLTEDFAELYKEDVVEVFLWPDQAYPVYFEYELSPLDYELVLIIPNLKGKLRGWAPWNYKDDLKVQHATSITGGEKKSGARIQGWIAEFFIPYKLLNPLLQSKPQPGQKWKGNFYRIDYDKNTTHFSWNPTRGNFHDYERFGTLIFE</sequence>
<name>A0A316ANC9_9BACT</name>
<dbReference type="RefSeq" id="WP_229203258.1">
    <property type="nucleotide sequence ID" value="NZ_QGDT01000003.1"/>
</dbReference>
<dbReference type="GO" id="GO:0030246">
    <property type="term" value="F:carbohydrate binding"/>
    <property type="evidence" value="ECO:0007669"/>
    <property type="project" value="InterPro"/>
</dbReference>
<reference evidence="3 4" key="1">
    <citation type="submission" date="2018-03" db="EMBL/GenBank/DDBJ databases">
        <title>Genomic Encyclopedia of Archaeal and Bacterial Type Strains, Phase II (KMG-II): from individual species to whole genera.</title>
        <authorList>
            <person name="Goeker M."/>
        </authorList>
    </citation>
    <scope>NUCLEOTIDE SEQUENCE [LARGE SCALE GENOMIC DNA]</scope>
    <source>
        <strain evidence="3 4">DSM 100346</strain>
    </source>
</reference>
<keyword evidence="4" id="KW-1185">Reference proteome</keyword>
<evidence type="ECO:0000313" key="3">
    <source>
        <dbReference type="EMBL" id="PWJ58819.1"/>
    </source>
</evidence>
<dbReference type="GO" id="GO:0016052">
    <property type="term" value="P:carbohydrate catabolic process"/>
    <property type="evidence" value="ECO:0007669"/>
    <property type="project" value="InterPro"/>
</dbReference>